<gene>
    <name evidence="11" type="ORF">SAMN05660706_102113</name>
</gene>
<dbReference type="GO" id="GO:0006935">
    <property type="term" value="P:chemotaxis"/>
    <property type="evidence" value="ECO:0007669"/>
    <property type="project" value="UniProtKB-KW"/>
</dbReference>
<dbReference type="OrthoDB" id="1808628at2"/>
<comment type="subcellular location">
    <subcellularLocation>
        <location evidence="2">Cell membrane</location>
        <topology evidence="2">Single-pass membrane protein</topology>
    </subcellularLocation>
</comment>
<dbReference type="EMBL" id="FOYM01000002">
    <property type="protein sequence ID" value="SFQ97072.1"/>
    <property type="molecule type" value="Genomic_DNA"/>
</dbReference>
<accession>A0A1I6CVC7</accession>
<keyword evidence="6 10" id="KW-0812">Transmembrane</keyword>
<dbReference type="PANTHER" id="PTHR35091:SF2">
    <property type="entry name" value="FLAGELLAR PROTEIN FLIL"/>
    <property type="match status" value="1"/>
</dbReference>
<keyword evidence="12" id="KW-1185">Reference proteome</keyword>
<dbReference type="Proteomes" id="UP000199584">
    <property type="component" value="Unassembled WGS sequence"/>
</dbReference>
<keyword evidence="8 10" id="KW-1133">Transmembrane helix</keyword>
<evidence type="ECO:0000256" key="5">
    <source>
        <dbReference type="ARBA" id="ARBA00022500"/>
    </source>
</evidence>
<evidence type="ECO:0000256" key="2">
    <source>
        <dbReference type="ARBA" id="ARBA00004162"/>
    </source>
</evidence>
<reference evidence="12" key="1">
    <citation type="submission" date="2016-10" db="EMBL/GenBank/DDBJ databases">
        <authorList>
            <person name="Varghese N."/>
            <person name="Submissions S."/>
        </authorList>
    </citation>
    <scope>NUCLEOTIDE SEQUENCE [LARGE SCALE GENOMIC DNA]</scope>
    <source>
        <strain evidence="12">DSM 3669</strain>
    </source>
</reference>
<dbReference type="GO" id="GO:0009425">
    <property type="term" value="C:bacterial-type flagellum basal body"/>
    <property type="evidence" value="ECO:0007669"/>
    <property type="project" value="InterPro"/>
</dbReference>
<keyword evidence="11" id="KW-0969">Cilium</keyword>
<evidence type="ECO:0000313" key="11">
    <source>
        <dbReference type="EMBL" id="SFQ97072.1"/>
    </source>
</evidence>
<evidence type="ECO:0000256" key="3">
    <source>
        <dbReference type="ARBA" id="ARBA00008281"/>
    </source>
</evidence>
<keyword evidence="4 10" id="KW-1003">Cell membrane</keyword>
<proteinExistence type="inferred from homology"/>
<dbReference type="RefSeq" id="WP_092481783.1">
    <property type="nucleotide sequence ID" value="NZ_FOYM01000002.1"/>
</dbReference>
<keyword evidence="11" id="KW-0282">Flagellum</keyword>
<evidence type="ECO:0000313" key="12">
    <source>
        <dbReference type="Proteomes" id="UP000199584"/>
    </source>
</evidence>
<evidence type="ECO:0000256" key="7">
    <source>
        <dbReference type="ARBA" id="ARBA00022779"/>
    </source>
</evidence>
<feature type="transmembrane region" description="Helical" evidence="10">
    <location>
        <begin position="21"/>
        <end position="47"/>
    </location>
</feature>
<evidence type="ECO:0000256" key="4">
    <source>
        <dbReference type="ARBA" id="ARBA00022475"/>
    </source>
</evidence>
<dbReference type="PANTHER" id="PTHR35091">
    <property type="entry name" value="FLAGELLAR PROTEIN FLIL"/>
    <property type="match status" value="1"/>
</dbReference>
<evidence type="ECO:0000256" key="8">
    <source>
        <dbReference type="ARBA" id="ARBA00022989"/>
    </source>
</evidence>
<dbReference type="STRING" id="39060.SAMN05660706_102113"/>
<evidence type="ECO:0000256" key="6">
    <source>
        <dbReference type="ARBA" id="ARBA00022692"/>
    </source>
</evidence>
<organism evidence="11 12">
    <name type="scientific">Desulfoscipio geothermicus DSM 3669</name>
    <dbReference type="NCBI Taxonomy" id="1121426"/>
    <lineage>
        <taxon>Bacteria</taxon>
        <taxon>Bacillati</taxon>
        <taxon>Bacillota</taxon>
        <taxon>Clostridia</taxon>
        <taxon>Eubacteriales</taxon>
        <taxon>Desulfallaceae</taxon>
        <taxon>Desulfoscipio</taxon>
    </lineage>
</organism>
<keyword evidence="9 10" id="KW-0472">Membrane</keyword>
<dbReference type="InterPro" id="IPR005503">
    <property type="entry name" value="FliL"/>
</dbReference>
<evidence type="ECO:0000256" key="9">
    <source>
        <dbReference type="ARBA" id="ARBA00023136"/>
    </source>
</evidence>
<comment type="similarity">
    <text evidence="3 10">Belongs to the FliL family.</text>
</comment>
<comment type="function">
    <text evidence="1 10">Controls the rotational direction of flagella during chemotaxis.</text>
</comment>
<evidence type="ECO:0000256" key="1">
    <source>
        <dbReference type="ARBA" id="ARBA00002254"/>
    </source>
</evidence>
<name>A0A1I6CVC7_9FIRM</name>
<keyword evidence="7 10" id="KW-0283">Flagellar rotation</keyword>
<dbReference type="AlphaFoldDB" id="A0A1I6CVC7"/>
<protein>
    <recommendedName>
        <fullName evidence="10">Flagellar protein FliL</fullName>
    </recommendedName>
</protein>
<sequence>MALRKSKKEDKQTSQPAQKTGQVNFLIMFVMMLAVFLVGAGMVIGYFKFFAPDGNKAEAKEKTPKEVPLSAVELGDMVVNLAGGPTNDHFLKTRITIEYPEDKKLEELVQEKKHHIIETVLITLRQKTIDDVRPPRATDQLKKELVKNINDRLGKKVIERVVFTQYIVQ</sequence>
<dbReference type="GO" id="GO:0071978">
    <property type="term" value="P:bacterial-type flagellum-dependent swarming motility"/>
    <property type="evidence" value="ECO:0007669"/>
    <property type="project" value="TreeGrafter"/>
</dbReference>
<keyword evidence="5 10" id="KW-0145">Chemotaxis</keyword>
<evidence type="ECO:0000256" key="10">
    <source>
        <dbReference type="RuleBase" id="RU364125"/>
    </source>
</evidence>
<keyword evidence="11" id="KW-0966">Cell projection</keyword>
<dbReference type="Pfam" id="PF03748">
    <property type="entry name" value="FliL"/>
    <property type="match status" value="1"/>
</dbReference>
<dbReference type="GO" id="GO:0005886">
    <property type="term" value="C:plasma membrane"/>
    <property type="evidence" value="ECO:0007669"/>
    <property type="project" value="UniProtKB-SubCell"/>
</dbReference>